<name>A0A3B7LV19_9GAMM</name>
<evidence type="ECO:0000259" key="1">
    <source>
        <dbReference type="Pfam" id="PF01575"/>
    </source>
</evidence>
<reference evidence="3" key="1">
    <citation type="submission" date="2018-09" db="EMBL/GenBank/DDBJ databases">
        <title>The complete genome of Acinetobacter sp. strain WCHAc010005.</title>
        <authorList>
            <person name="Hu Y."/>
            <person name="Long H."/>
            <person name="Feng Y."/>
            <person name="Zong Z."/>
        </authorList>
    </citation>
    <scope>NUCLEOTIDE SEQUENCE [LARGE SCALE GENOMIC DNA]</scope>
    <source>
        <strain evidence="3">WCHAc010005</strain>
    </source>
</reference>
<dbReference type="PANTHER" id="PTHR43437">
    <property type="entry name" value="HYDROXYACYL-THIOESTER DEHYDRATASE TYPE 2, MITOCHONDRIAL-RELATED"/>
    <property type="match status" value="1"/>
</dbReference>
<dbReference type="AlphaFoldDB" id="A0A3B7LV19"/>
<evidence type="ECO:0000313" key="2">
    <source>
        <dbReference type="EMBL" id="AXY55794.1"/>
    </source>
</evidence>
<gene>
    <name evidence="2" type="ORF">CDG60_03820</name>
</gene>
<feature type="domain" description="MaoC-like" evidence="1">
    <location>
        <begin position="16"/>
        <end position="115"/>
    </location>
</feature>
<dbReference type="Gene3D" id="3.10.129.10">
    <property type="entry name" value="Hotdog Thioesterase"/>
    <property type="match status" value="1"/>
</dbReference>
<dbReference type="SUPFAM" id="SSF54637">
    <property type="entry name" value="Thioesterase/thiol ester dehydrase-isomerase"/>
    <property type="match status" value="1"/>
</dbReference>
<evidence type="ECO:0000313" key="3">
    <source>
        <dbReference type="Proteomes" id="UP000263753"/>
    </source>
</evidence>
<dbReference type="GO" id="GO:0019171">
    <property type="term" value="F:(3R)-hydroxyacyl-[acyl-carrier-protein] dehydratase activity"/>
    <property type="evidence" value="ECO:0007669"/>
    <property type="project" value="TreeGrafter"/>
</dbReference>
<dbReference type="Pfam" id="PF01575">
    <property type="entry name" value="MaoC_dehydratas"/>
    <property type="match status" value="1"/>
</dbReference>
<sequence length="138" mass="15327">MQTLKIENIKVGDKAELQRCFSAEEVTAFSRLSGDINPVHLDEEYASNTMFGSRIVHGALASSIFSTIFANTLPGPGCIYLKSENKFLKPVYLNDIVDYQVEVVEINSERKKVIFETRAFINGKTCIAGTAELYIPGE</sequence>
<dbReference type="Proteomes" id="UP000263753">
    <property type="component" value="Chromosome"/>
</dbReference>
<organism evidence="2 3">
    <name type="scientific">Acinetobacter chinensis</name>
    <dbReference type="NCBI Taxonomy" id="2004650"/>
    <lineage>
        <taxon>Bacteria</taxon>
        <taxon>Pseudomonadati</taxon>
        <taxon>Pseudomonadota</taxon>
        <taxon>Gammaproteobacteria</taxon>
        <taxon>Moraxellales</taxon>
        <taxon>Moraxellaceae</taxon>
        <taxon>Acinetobacter</taxon>
    </lineage>
</organism>
<proteinExistence type="predicted"/>
<dbReference type="EMBL" id="CP032134">
    <property type="protein sequence ID" value="AXY55794.1"/>
    <property type="molecule type" value="Genomic_DNA"/>
</dbReference>
<dbReference type="CDD" id="cd03449">
    <property type="entry name" value="R_hydratase"/>
    <property type="match status" value="1"/>
</dbReference>
<accession>A0A3B7LV19</accession>
<protein>
    <submittedName>
        <fullName evidence="2">Enoyl-CoA hydratase</fullName>
    </submittedName>
</protein>
<dbReference type="PANTHER" id="PTHR43437:SF3">
    <property type="entry name" value="HYDROXYACYL-THIOESTER DEHYDRATASE TYPE 2, MITOCHONDRIAL"/>
    <property type="match status" value="1"/>
</dbReference>
<dbReference type="GO" id="GO:0006633">
    <property type="term" value="P:fatty acid biosynthetic process"/>
    <property type="evidence" value="ECO:0007669"/>
    <property type="project" value="TreeGrafter"/>
</dbReference>
<dbReference type="InterPro" id="IPR050965">
    <property type="entry name" value="UPF0336/Enoyl-CoA_hydratase"/>
</dbReference>
<dbReference type="RefSeq" id="WP_087513151.1">
    <property type="nucleotide sequence ID" value="NZ_CP032134.1"/>
</dbReference>
<dbReference type="InterPro" id="IPR029069">
    <property type="entry name" value="HotDog_dom_sf"/>
</dbReference>
<dbReference type="KEGG" id="achi:CDG60_03820"/>
<dbReference type="InterPro" id="IPR002539">
    <property type="entry name" value="MaoC-like_dom"/>
</dbReference>